<reference evidence="4 5" key="3">
    <citation type="journal article" date="2011" name="Nat. Chem. Biol.">
        <title>Reveromycin A biosynthesis uses RevG and RevJ for stereospecific spiroacetal formation.</title>
        <authorList>
            <person name="Takahashi S."/>
            <person name="Toyoda A."/>
            <person name="Sekiyama Y."/>
            <person name="Takagi H."/>
            <person name="Nogawa T."/>
            <person name="Uramoto M."/>
            <person name="Suzuki R."/>
            <person name="Koshino H."/>
            <person name="Kumano T."/>
            <person name="Panthee S."/>
            <person name="Dairi T."/>
            <person name="Ishikawa J."/>
            <person name="Ikeda H."/>
            <person name="Sakaki Y."/>
            <person name="Osada H."/>
        </authorList>
    </citation>
    <scope>NUCLEOTIDE SEQUENCE [LARGE SCALE GENOMIC DNA]</scope>
    <source>
        <strain evidence="4 5">SN-593</strain>
    </source>
</reference>
<dbReference type="Gene3D" id="1.10.10.10">
    <property type="entry name" value="Winged helix-like DNA-binding domain superfamily/Winged helix DNA-binding domain"/>
    <property type="match status" value="1"/>
</dbReference>
<gene>
    <name evidence="4" type="ORF">RVR_4164</name>
</gene>
<name>A0A7U3VNX4_9ACTN</name>
<dbReference type="InterPro" id="IPR011990">
    <property type="entry name" value="TPR-like_helical_dom_sf"/>
</dbReference>
<dbReference type="SUPFAM" id="SSF48452">
    <property type="entry name" value="TPR-like"/>
    <property type="match status" value="3"/>
</dbReference>
<dbReference type="GO" id="GO:0003677">
    <property type="term" value="F:DNA binding"/>
    <property type="evidence" value="ECO:0007669"/>
    <property type="project" value="InterPro"/>
</dbReference>
<evidence type="ECO:0000313" key="4">
    <source>
        <dbReference type="EMBL" id="BBA98105.1"/>
    </source>
</evidence>
<dbReference type="InterPro" id="IPR051677">
    <property type="entry name" value="AfsR-DnrI-RedD_regulator"/>
</dbReference>
<dbReference type="PANTHER" id="PTHR35807">
    <property type="entry name" value="TRANSCRIPTIONAL REGULATOR REDD-RELATED"/>
    <property type="match status" value="1"/>
</dbReference>
<keyword evidence="2" id="KW-0802">TPR repeat</keyword>
<dbReference type="Gene3D" id="1.25.40.10">
    <property type="entry name" value="Tetratricopeptide repeat domain"/>
    <property type="match status" value="3"/>
</dbReference>
<reference evidence="4 5" key="4">
    <citation type="journal article" date="2020" name="Sci. Rep.">
        <title>beta-carboline chemical signals induce reveromycin production through a LuxR family regulator in Streptomyces sp. SN-593.</title>
        <authorList>
            <person name="Panthee S."/>
            <person name="Kito N."/>
            <person name="Hayashi T."/>
            <person name="Shimizu T."/>
            <person name="Ishikawa J."/>
            <person name="Hamamoto H."/>
            <person name="Osada H."/>
            <person name="Takahashi S."/>
        </authorList>
    </citation>
    <scope>NUCLEOTIDE SEQUENCE [LARGE SCALE GENOMIC DNA]</scope>
    <source>
        <strain evidence="4 5">SN-593</strain>
    </source>
</reference>
<keyword evidence="1" id="KW-0902">Two-component regulatory system</keyword>
<dbReference type="InterPro" id="IPR016032">
    <property type="entry name" value="Sig_transdc_resp-reg_C-effctor"/>
</dbReference>
<dbReference type="Pfam" id="PF03704">
    <property type="entry name" value="BTAD"/>
    <property type="match status" value="1"/>
</dbReference>
<sequence length="663" mass="71542">MDLRIDLLGGFRVTVGGRVVPPEAWSLRKPAALVKLLALAPGHRLRRDQVMDALWPDLDPRAAGANLRKALHAARRSLGAESGAQLIVSAGDLLCLPSDGLGVDVADYWSLVASARRNREVRTYVAAIETYRDGLLPEDVYEDWAVAPRDELRLDRSAALEELAGLLEARGDLNGAARTVQRLVAEEPLREDAHAWLMRLYALAGRRDEARRQYARLCELLHAELGTEPRPETQRQFAEINAGQISEPDLTADLWERVGDLRVQSGDHVGAVEAFERALAVCSEPAANGRIHRKCASAWLLRHLPDGAEPHLAAAEELAPVPAEFGRLVCLRANLAWERGDIAAARRLAEQAHDLARTDGDADDVAMALETLAFISHVQGGWRQGLQVQMEGLAHPAQGVRIARLCDFNHCLGQYQLYGDGFADDVEEYARRTLAVAERADAVPAQAFAWCMLGESLLLRARWEEAAACLERSCDLYAPLGSRSVALPWIRRAELAACEGDHDGAASYLKRATAIATVTPMARHAWARLHGTAALAALERGEPEGAIRAVRATQAAAARHGACLTCSALLNPVGAQVLAQVGDREGAHALASAAAQLADSFESSAWSAMAESTAASAALADGDRLLARERFQSAAALYRKAGHTFWETRTLAQMDAAGAPSGS</sequence>
<dbReference type="EMBL" id="AP018365">
    <property type="protein sequence ID" value="BBA98105.1"/>
    <property type="molecule type" value="Genomic_DNA"/>
</dbReference>
<evidence type="ECO:0000259" key="3">
    <source>
        <dbReference type="SMART" id="SM01043"/>
    </source>
</evidence>
<dbReference type="AlphaFoldDB" id="A0A7U3VNX4"/>
<dbReference type="KEGG" id="arev:RVR_4164"/>
<reference evidence="4 5" key="1">
    <citation type="journal article" date="2010" name="J. Bacteriol.">
        <title>Biochemical characterization of a novel indole prenyltransferase from Streptomyces sp. SN-593.</title>
        <authorList>
            <person name="Takahashi S."/>
            <person name="Takagi H."/>
            <person name="Toyoda A."/>
            <person name="Uramoto M."/>
            <person name="Nogawa T."/>
            <person name="Ueki M."/>
            <person name="Sakaki Y."/>
            <person name="Osada H."/>
        </authorList>
    </citation>
    <scope>NUCLEOTIDE SEQUENCE [LARGE SCALE GENOMIC DNA]</scope>
    <source>
        <strain evidence="4 5">SN-593</strain>
    </source>
</reference>
<dbReference type="GO" id="GO:0006355">
    <property type="term" value="P:regulation of DNA-templated transcription"/>
    <property type="evidence" value="ECO:0007669"/>
    <property type="project" value="InterPro"/>
</dbReference>
<dbReference type="InterPro" id="IPR019734">
    <property type="entry name" value="TPR_rpt"/>
</dbReference>
<dbReference type="SMART" id="SM00028">
    <property type="entry name" value="TPR"/>
    <property type="match status" value="4"/>
</dbReference>
<dbReference type="SUPFAM" id="SSF46894">
    <property type="entry name" value="C-terminal effector domain of the bipartite response regulators"/>
    <property type="match status" value="1"/>
</dbReference>
<dbReference type="InterPro" id="IPR036388">
    <property type="entry name" value="WH-like_DNA-bd_sf"/>
</dbReference>
<proteinExistence type="predicted"/>
<accession>A0A7U3VNX4</accession>
<evidence type="ECO:0000256" key="2">
    <source>
        <dbReference type="PROSITE-ProRule" id="PRU00339"/>
    </source>
</evidence>
<evidence type="ECO:0000256" key="1">
    <source>
        <dbReference type="ARBA" id="ARBA00023012"/>
    </source>
</evidence>
<feature type="domain" description="Bacterial transcriptional activator" evidence="3">
    <location>
        <begin position="103"/>
        <end position="241"/>
    </location>
</feature>
<dbReference type="InterPro" id="IPR005158">
    <property type="entry name" value="BTAD"/>
</dbReference>
<organism evidence="4 5">
    <name type="scientific">Actinacidiphila reveromycinica</name>
    <dbReference type="NCBI Taxonomy" id="659352"/>
    <lineage>
        <taxon>Bacteria</taxon>
        <taxon>Bacillati</taxon>
        <taxon>Actinomycetota</taxon>
        <taxon>Actinomycetes</taxon>
        <taxon>Kitasatosporales</taxon>
        <taxon>Streptomycetaceae</taxon>
        <taxon>Actinacidiphila</taxon>
    </lineage>
</organism>
<evidence type="ECO:0000313" key="5">
    <source>
        <dbReference type="Proteomes" id="UP000595703"/>
    </source>
</evidence>
<reference evidence="4 5" key="2">
    <citation type="journal article" date="2011" name="J. Antibiot.">
        <title>Furaquinocins I and J: novel polyketide isoprenoid hybrid compounds from Streptomyces reveromyceticus SN-593.</title>
        <authorList>
            <person name="Panthee S."/>
            <person name="Takahashi S."/>
            <person name="Takagi H."/>
            <person name="Nogawa T."/>
            <person name="Oowada E."/>
            <person name="Uramoto M."/>
            <person name="Osada H."/>
        </authorList>
    </citation>
    <scope>NUCLEOTIDE SEQUENCE [LARGE SCALE GENOMIC DNA]</scope>
    <source>
        <strain evidence="4 5">SN-593</strain>
    </source>
</reference>
<feature type="repeat" description="TPR" evidence="2">
    <location>
        <begin position="252"/>
        <end position="285"/>
    </location>
</feature>
<keyword evidence="5" id="KW-1185">Reference proteome</keyword>
<dbReference type="Proteomes" id="UP000595703">
    <property type="component" value="Chromosome"/>
</dbReference>
<dbReference type="PROSITE" id="PS50005">
    <property type="entry name" value="TPR"/>
    <property type="match status" value="1"/>
</dbReference>
<protein>
    <submittedName>
        <fullName evidence="4">Putative transcriptional regulator</fullName>
    </submittedName>
</protein>
<dbReference type="GO" id="GO:0000160">
    <property type="term" value="P:phosphorelay signal transduction system"/>
    <property type="evidence" value="ECO:0007669"/>
    <property type="project" value="UniProtKB-KW"/>
</dbReference>
<dbReference type="SMART" id="SM01043">
    <property type="entry name" value="BTAD"/>
    <property type="match status" value="1"/>
</dbReference>